<name>A0A9X2HRH0_9SPHN</name>
<evidence type="ECO:0000313" key="3">
    <source>
        <dbReference type="EMBL" id="MCP3734114.1"/>
    </source>
</evidence>
<dbReference type="InterPro" id="IPR012867">
    <property type="entry name" value="DUF1648"/>
</dbReference>
<reference evidence="3" key="1">
    <citation type="submission" date="2022-05" db="EMBL/GenBank/DDBJ databases">
        <title>Sphingomonas sp. strain RP10 Genome sequencing and assembly.</title>
        <authorList>
            <person name="Kim I."/>
        </authorList>
    </citation>
    <scope>NUCLEOTIDE SEQUENCE</scope>
    <source>
        <strain evidence="3">RP10</strain>
    </source>
</reference>
<feature type="domain" description="DUF1648" evidence="2">
    <location>
        <begin position="13"/>
        <end position="56"/>
    </location>
</feature>
<dbReference type="InterPro" id="IPR025962">
    <property type="entry name" value="SdpI/YhfL"/>
</dbReference>
<keyword evidence="1" id="KW-0472">Membrane</keyword>
<feature type="transmembrane region" description="Helical" evidence="1">
    <location>
        <begin position="48"/>
        <end position="74"/>
    </location>
</feature>
<evidence type="ECO:0000256" key="1">
    <source>
        <dbReference type="SAM" id="Phobius"/>
    </source>
</evidence>
<dbReference type="PANTHER" id="PTHR37810">
    <property type="entry name" value="IMMUNITY PROTEIN SDPI"/>
    <property type="match status" value="1"/>
</dbReference>
<evidence type="ECO:0000313" key="4">
    <source>
        <dbReference type="Proteomes" id="UP001139486"/>
    </source>
</evidence>
<comment type="caution">
    <text evidence="3">The sequence shown here is derived from an EMBL/GenBank/DDBJ whole genome shotgun (WGS) entry which is preliminary data.</text>
</comment>
<dbReference type="InterPro" id="IPR026272">
    <property type="entry name" value="SdpI"/>
</dbReference>
<dbReference type="PIRSF" id="PIRSF038959">
    <property type="entry name" value="SdpI"/>
    <property type="match status" value="1"/>
</dbReference>
<dbReference type="PANTHER" id="PTHR37810:SF5">
    <property type="entry name" value="IMMUNITY PROTEIN SDPI"/>
    <property type="match status" value="1"/>
</dbReference>
<dbReference type="Proteomes" id="UP001139486">
    <property type="component" value="Unassembled WGS sequence"/>
</dbReference>
<dbReference type="RefSeq" id="WP_254288120.1">
    <property type="nucleotide sequence ID" value="NZ_JAMLDY010000004.1"/>
</dbReference>
<gene>
    <name evidence="3" type="ORF">M9979_04390</name>
</gene>
<accession>A0A9X2HRH0</accession>
<dbReference type="EMBL" id="JAMLDY010000004">
    <property type="protein sequence ID" value="MCP3734114.1"/>
    <property type="molecule type" value="Genomic_DNA"/>
</dbReference>
<dbReference type="GO" id="GO:0009636">
    <property type="term" value="P:response to toxic substance"/>
    <property type="evidence" value="ECO:0007669"/>
    <property type="project" value="TreeGrafter"/>
</dbReference>
<keyword evidence="1" id="KW-1133">Transmembrane helix</keyword>
<organism evidence="3 4">
    <name type="scientific">Sphingomonas liriopis</name>
    <dbReference type="NCBI Taxonomy" id="2949094"/>
    <lineage>
        <taxon>Bacteria</taxon>
        <taxon>Pseudomonadati</taxon>
        <taxon>Pseudomonadota</taxon>
        <taxon>Alphaproteobacteria</taxon>
        <taxon>Sphingomonadales</taxon>
        <taxon>Sphingomonadaceae</taxon>
        <taxon>Sphingomonas</taxon>
    </lineage>
</organism>
<feature type="transmembrane region" description="Helical" evidence="1">
    <location>
        <begin position="7"/>
        <end position="28"/>
    </location>
</feature>
<protein>
    <submittedName>
        <fullName evidence="3">SdpI family protein</fullName>
    </submittedName>
</protein>
<feature type="transmembrane region" description="Helical" evidence="1">
    <location>
        <begin position="117"/>
        <end position="135"/>
    </location>
</feature>
<feature type="transmembrane region" description="Helical" evidence="1">
    <location>
        <begin position="86"/>
        <end position="111"/>
    </location>
</feature>
<dbReference type="Pfam" id="PF13630">
    <property type="entry name" value="SdpI"/>
    <property type="match status" value="1"/>
</dbReference>
<dbReference type="AlphaFoldDB" id="A0A9X2HRH0"/>
<feature type="transmembrane region" description="Helical" evidence="1">
    <location>
        <begin position="168"/>
        <end position="186"/>
    </location>
</feature>
<proteinExistence type="predicted"/>
<feature type="transmembrane region" description="Helical" evidence="1">
    <location>
        <begin position="192"/>
        <end position="212"/>
    </location>
</feature>
<dbReference type="Pfam" id="PF07853">
    <property type="entry name" value="DUF1648"/>
    <property type="match status" value="1"/>
</dbReference>
<sequence>MTNRGLKLASVGVVLGMTIVALVALYRLPPGAQLPTHWNAAGEVDRRMSAPGALFFGIGMSALLSLVLAVVPALEPNQARRDAGAPVLRAAWAGLLVLMVAVEGAVVAPAFGWHLPTLLPLAGAGLLLIVIGNVLPKSRPGFFVGIRTPWTLTDPENWIATHRLGSRTMMLGGATIVAAAVLPLGAGVRQALIMAAVVVAALPPLIFSWWFWRRRAAHR</sequence>
<evidence type="ECO:0000259" key="2">
    <source>
        <dbReference type="Pfam" id="PF07853"/>
    </source>
</evidence>
<keyword evidence="4" id="KW-1185">Reference proteome</keyword>
<keyword evidence="1" id="KW-0812">Transmembrane</keyword>